<keyword evidence="2" id="KW-1185">Reference proteome</keyword>
<dbReference type="InterPro" id="IPR025562">
    <property type="entry name" value="Tae4"/>
</dbReference>
<dbReference type="EMBL" id="JAABLM010000011">
    <property type="protein sequence ID" value="NBL65512.1"/>
    <property type="molecule type" value="Genomic_DNA"/>
</dbReference>
<reference evidence="2" key="1">
    <citation type="submission" date="2020-01" db="EMBL/GenBank/DDBJ databases">
        <title>Sphingomonas sp. strain CSW-10.</title>
        <authorList>
            <person name="Chen W.-M."/>
        </authorList>
    </citation>
    <scope>NUCLEOTIDE SEQUENCE [LARGE SCALE GENOMIC DNA]</scope>
    <source>
        <strain evidence="2">NST-5</strain>
    </source>
</reference>
<evidence type="ECO:0000313" key="1">
    <source>
        <dbReference type="EMBL" id="NBL65512.1"/>
    </source>
</evidence>
<dbReference type="Gene3D" id="3.90.1720.70">
    <property type="match status" value="1"/>
</dbReference>
<accession>A0ABW9ZAD7</accession>
<comment type="caution">
    <text evidence="1">The sequence shown here is derived from an EMBL/GenBank/DDBJ whole genome shotgun (WGS) entry which is preliminary data.</text>
</comment>
<dbReference type="RefSeq" id="WP_166537338.1">
    <property type="nucleotide sequence ID" value="NZ_JAABLM010000011.1"/>
</dbReference>
<dbReference type="Proteomes" id="UP000798602">
    <property type="component" value="Unassembled WGS sequence"/>
</dbReference>
<sequence>MVMLFLAGCQAEEVVKDNHEHGEKVIAKNVDFSSFQNKVISQKSNLQFEKLDVLKNDASKHRESVGLIHTIFTNEIFYMEMENGMTTYTLKASTNLENDQAITNIVYFSQNGNDFDYKVIRYFPSENWLESYRNNPNTLFSGTIEGFNSTQVELTGVTYAKGGSMQCPIDHIPVWRCAAGNTHSIDDFISGRCEVGHNFIIGYNTIWGDCPNNGGGESSGGGNPGNNENPEQEIIEIPTKPVVFQSFFQTFYNNSLNFDQQQYLNNNSEPKAEIENYINSQGMVNGNVSAEVEAFAIWAVEYLRNHPNVTIEQFKNWFMTPREGHEILGYDQNYWENPNLNFPQQNLPSWNDFNTAYPRLDGAVLVQAVGGLVQQAYNQYPNLSRGYCALKVSWALNYSGVTIPQIITTSGNPGTVQGADGKYYFLNAKALNKWMRETFGTFPDNPNHYNFTAEDGGTNGENFPTLVAGFKGIYSMVSTNPQWASGHADLIDNSQCVFGCHFNDSPPAPIDYIDIWILD</sequence>
<protein>
    <submittedName>
        <fullName evidence="1">Uncharacterized protein</fullName>
    </submittedName>
</protein>
<gene>
    <name evidence="1" type="ORF">GV828_09900</name>
</gene>
<dbReference type="Pfam" id="PF14113">
    <property type="entry name" value="Tae4"/>
    <property type="match status" value="1"/>
</dbReference>
<proteinExistence type="predicted"/>
<evidence type="ECO:0000313" key="2">
    <source>
        <dbReference type="Proteomes" id="UP000798602"/>
    </source>
</evidence>
<organism evidence="1 2">
    <name type="scientific">Flavobacterium ichthyis</name>
    <dbReference type="NCBI Taxonomy" id="2698827"/>
    <lineage>
        <taxon>Bacteria</taxon>
        <taxon>Pseudomonadati</taxon>
        <taxon>Bacteroidota</taxon>
        <taxon>Flavobacteriia</taxon>
        <taxon>Flavobacteriales</taxon>
        <taxon>Flavobacteriaceae</taxon>
        <taxon>Flavobacterium</taxon>
    </lineage>
</organism>
<name>A0ABW9ZAD7_9FLAO</name>